<dbReference type="PROSITE" id="PS50949">
    <property type="entry name" value="HTH_GNTR"/>
    <property type="match status" value="1"/>
</dbReference>
<dbReference type="InterPro" id="IPR000524">
    <property type="entry name" value="Tscrpt_reg_HTH_GntR"/>
</dbReference>
<evidence type="ECO:0000256" key="3">
    <source>
        <dbReference type="ARBA" id="ARBA00023163"/>
    </source>
</evidence>
<dbReference type="SUPFAM" id="SSF46785">
    <property type="entry name" value="Winged helix' DNA-binding domain"/>
    <property type="match status" value="1"/>
</dbReference>
<dbReference type="AlphaFoldDB" id="A0A5R9FKN3"/>
<sequence>MLHGRQRYGRLVSSGQGIDGGREFQRVAETLLSRISGGAYPEGSFLPPQRELAAELGVSRDTVQRVLRMLADEDWIESRQGRGSRVLKSQRIRSSGASTAAQGKVYLGDFIGAAFRQAEVTLDVFTLSSESLDAHIRVQSELIRSGRIQPQHIGVRMLLPSSSVDLPYVRAVDDPDPRVRERVDDITRRHTSSLRDAMLNLKHAQTVPSVDLEIRHIPLAPTNKLYLLNGNEAVFGPYKVLQRTIHLAGDEEIEALDVLGLDAELTHFEKDADDTSVGSVFVSSMQKWFDSVWDLLSE</sequence>
<keyword evidence="2" id="KW-0238">DNA-binding</keyword>
<name>A0A5R9FKN3_9ACTN</name>
<dbReference type="CDD" id="cd07377">
    <property type="entry name" value="WHTH_GntR"/>
    <property type="match status" value="1"/>
</dbReference>
<dbReference type="SMART" id="SM00345">
    <property type="entry name" value="HTH_GNTR"/>
    <property type="match status" value="1"/>
</dbReference>
<comment type="caution">
    <text evidence="5">The sequence shown here is derived from an EMBL/GenBank/DDBJ whole genome shotgun (WGS) entry which is preliminary data.</text>
</comment>
<protein>
    <submittedName>
        <fullName evidence="5">Winged helix-turn-helix transcriptional regulator</fullName>
    </submittedName>
</protein>
<gene>
    <name evidence="5" type="ORF">FE633_27315</name>
</gene>
<dbReference type="GO" id="GO:0003700">
    <property type="term" value="F:DNA-binding transcription factor activity"/>
    <property type="evidence" value="ECO:0007669"/>
    <property type="project" value="InterPro"/>
</dbReference>
<keyword evidence="6" id="KW-1185">Reference proteome</keyword>
<dbReference type="PRINTS" id="PR00035">
    <property type="entry name" value="HTHGNTR"/>
</dbReference>
<evidence type="ECO:0000256" key="2">
    <source>
        <dbReference type="ARBA" id="ARBA00023125"/>
    </source>
</evidence>
<keyword evidence="3" id="KW-0804">Transcription</keyword>
<dbReference type="PANTHER" id="PTHR44846">
    <property type="entry name" value="MANNOSYL-D-GLYCERATE TRANSPORT/METABOLISM SYSTEM REPRESSOR MNGR-RELATED"/>
    <property type="match status" value="1"/>
</dbReference>
<dbReference type="InterPro" id="IPR050679">
    <property type="entry name" value="Bact_HTH_transcr_reg"/>
</dbReference>
<dbReference type="GO" id="GO:0003677">
    <property type="term" value="F:DNA binding"/>
    <property type="evidence" value="ECO:0007669"/>
    <property type="project" value="UniProtKB-KW"/>
</dbReference>
<proteinExistence type="predicted"/>
<dbReference type="Pfam" id="PF00392">
    <property type="entry name" value="GntR"/>
    <property type="match status" value="1"/>
</dbReference>
<evidence type="ECO:0000256" key="1">
    <source>
        <dbReference type="ARBA" id="ARBA00023015"/>
    </source>
</evidence>
<evidence type="ECO:0000259" key="4">
    <source>
        <dbReference type="PROSITE" id="PS50949"/>
    </source>
</evidence>
<reference evidence="5 6" key="1">
    <citation type="submission" date="2019-05" db="EMBL/GenBank/DDBJ databases">
        <title>Streptomyces sp. NEAU-C151, a novel actinomycete isolated from soil.</title>
        <authorList>
            <person name="Han L."/>
            <person name="Jiang H."/>
        </authorList>
    </citation>
    <scope>NUCLEOTIDE SEQUENCE [LARGE SCALE GENOMIC DNA]</scope>
    <source>
        <strain evidence="5 6">NEAU-C151</strain>
    </source>
</reference>
<evidence type="ECO:0000313" key="6">
    <source>
        <dbReference type="Proteomes" id="UP000305906"/>
    </source>
</evidence>
<keyword evidence="1" id="KW-0805">Transcription regulation</keyword>
<dbReference type="Gene3D" id="1.10.10.10">
    <property type="entry name" value="Winged helix-like DNA-binding domain superfamily/Winged helix DNA-binding domain"/>
    <property type="match status" value="1"/>
</dbReference>
<dbReference type="InterPro" id="IPR036388">
    <property type="entry name" value="WH-like_DNA-bd_sf"/>
</dbReference>
<feature type="domain" description="HTH gntR-type" evidence="4">
    <location>
        <begin position="21"/>
        <end position="89"/>
    </location>
</feature>
<dbReference type="Proteomes" id="UP000305906">
    <property type="component" value="Unassembled WGS sequence"/>
</dbReference>
<dbReference type="EMBL" id="VBZC01000033">
    <property type="protein sequence ID" value="TLS43129.1"/>
    <property type="molecule type" value="Genomic_DNA"/>
</dbReference>
<dbReference type="InterPro" id="IPR036390">
    <property type="entry name" value="WH_DNA-bd_sf"/>
</dbReference>
<accession>A0A5R9FKN3</accession>
<evidence type="ECO:0000313" key="5">
    <source>
        <dbReference type="EMBL" id="TLS43129.1"/>
    </source>
</evidence>
<organism evidence="5 6">
    <name type="scientific">Streptomyces montanus</name>
    <dbReference type="NCBI Taxonomy" id="2580423"/>
    <lineage>
        <taxon>Bacteria</taxon>
        <taxon>Bacillati</taxon>
        <taxon>Actinomycetota</taxon>
        <taxon>Actinomycetes</taxon>
        <taxon>Kitasatosporales</taxon>
        <taxon>Streptomycetaceae</taxon>
        <taxon>Streptomyces</taxon>
    </lineage>
</organism>